<evidence type="ECO:0000256" key="1">
    <source>
        <dbReference type="SAM" id="Phobius"/>
    </source>
</evidence>
<feature type="transmembrane region" description="Helical" evidence="1">
    <location>
        <begin position="357"/>
        <end position="378"/>
    </location>
</feature>
<organism evidence="2 3">
    <name type="scientific">Insolitispirillum peregrinum</name>
    <dbReference type="NCBI Taxonomy" id="80876"/>
    <lineage>
        <taxon>Bacteria</taxon>
        <taxon>Pseudomonadati</taxon>
        <taxon>Pseudomonadota</taxon>
        <taxon>Alphaproteobacteria</taxon>
        <taxon>Rhodospirillales</taxon>
        <taxon>Novispirillaceae</taxon>
        <taxon>Insolitispirillum</taxon>
    </lineage>
</organism>
<accession>A0A1N7NL40</accession>
<evidence type="ECO:0000313" key="2">
    <source>
        <dbReference type="EMBL" id="SIS99001.1"/>
    </source>
</evidence>
<gene>
    <name evidence="2" type="ORF">SAMN05421779_105200</name>
</gene>
<keyword evidence="1" id="KW-0472">Membrane</keyword>
<dbReference type="InterPro" id="IPR005625">
    <property type="entry name" value="PepSY-ass_TM"/>
</dbReference>
<dbReference type="PANTHER" id="PTHR34219:SF3">
    <property type="entry name" value="BLL7967 PROTEIN"/>
    <property type="match status" value="1"/>
</dbReference>
<protein>
    <submittedName>
        <fullName evidence="2">Uncharacterized iron-regulated membrane protein</fullName>
    </submittedName>
</protein>
<keyword evidence="1" id="KW-1133">Transmembrane helix</keyword>
<proteinExistence type="predicted"/>
<name>A0A1N7NL40_9PROT</name>
<reference evidence="2 3" key="1">
    <citation type="submission" date="2017-01" db="EMBL/GenBank/DDBJ databases">
        <authorList>
            <person name="Mah S.A."/>
            <person name="Swanson W.J."/>
            <person name="Moy G.W."/>
            <person name="Vacquier V.D."/>
        </authorList>
    </citation>
    <scope>NUCLEOTIDE SEQUENCE [LARGE SCALE GENOMIC DNA]</scope>
    <source>
        <strain evidence="2 3">DSM 11589</strain>
    </source>
</reference>
<sequence>MSGKPVNGKREPRAAGRRLWASLHRWIGLVMGVVLCAVCISGVLITWKREILRLTDPALFASSAPGVQGAPPDAVLAAVRLRDDRPVRAVAPPNEVWPVWVVSVSAQGGFSAPMTNYMVDPADGRILGSDVPRQGFLAFMGQFHHNLLLRDWWGKEILGAIGVLTLFSALSGLYLWWPLRKKFWRSVSWRRGTPKARLLLDIHNSFGFWAMIPLVIFGFTAMTLGYREATRTVVGVFSPLAAPLPSMMRMGSGPGQRQADQPLAAFSSAMAHAAQAFPGYEMTMILPPVMAGDPYRILMNPDFYRGSSRGRVTLLLAADDGHVIEQRSPATASAGDLFLAEQVWLHYGLSFGTLGRVVASLAGLVPVVLMVSGLWMWARKAALRRQKRRKNVGAAVGSGEVSRA</sequence>
<dbReference type="STRING" id="80876.SAMN05421779_105200"/>
<dbReference type="EMBL" id="FTOA01000005">
    <property type="protein sequence ID" value="SIS99001.1"/>
    <property type="molecule type" value="Genomic_DNA"/>
</dbReference>
<keyword evidence="1" id="KW-0812">Transmembrane</keyword>
<evidence type="ECO:0000313" key="3">
    <source>
        <dbReference type="Proteomes" id="UP000185678"/>
    </source>
</evidence>
<keyword evidence="3" id="KW-1185">Reference proteome</keyword>
<dbReference type="Proteomes" id="UP000185678">
    <property type="component" value="Unassembled WGS sequence"/>
</dbReference>
<feature type="transmembrane region" description="Helical" evidence="1">
    <location>
        <begin position="198"/>
        <end position="222"/>
    </location>
</feature>
<dbReference type="OrthoDB" id="9791166at2"/>
<feature type="transmembrane region" description="Helical" evidence="1">
    <location>
        <begin position="26"/>
        <end position="47"/>
    </location>
</feature>
<dbReference type="PANTHER" id="PTHR34219">
    <property type="entry name" value="IRON-REGULATED INNER MEMBRANE PROTEIN-RELATED"/>
    <property type="match status" value="1"/>
</dbReference>
<dbReference type="AlphaFoldDB" id="A0A1N7NL40"/>
<dbReference type="Pfam" id="PF03929">
    <property type="entry name" value="PepSY_TM"/>
    <property type="match status" value="1"/>
</dbReference>
<feature type="transmembrane region" description="Helical" evidence="1">
    <location>
        <begin position="157"/>
        <end position="177"/>
    </location>
</feature>